<evidence type="ECO:0000313" key="7">
    <source>
        <dbReference type="Proteomes" id="UP000078200"/>
    </source>
</evidence>
<dbReference type="PANTHER" id="PTHR46669:SF1">
    <property type="entry name" value="LEUCINE-RICH PPR MOTIF-CONTAINING PROTEIN, MITOCHONDRIAL"/>
    <property type="match status" value="1"/>
</dbReference>
<feature type="compositionally biased region" description="Basic and acidic residues" evidence="4">
    <location>
        <begin position="1373"/>
        <end position="1382"/>
    </location>
</feature>
<evidence type="ECO:0000256" key="4">
    <source>
        <dbReference type="SAM" id="MobiDB-lite"/>
    </source>
</evidence>
<dbReference type="GO" id="GO:0070129">
    <property type="term" value="P:regulation of mitochondrial translation"/>
    <property type="evidence" value="ECO:0007669"/>
    <property type="project" value="TreeGrafter"/>
</dbReference>
<dbReference type="EnsemblMetazoa" id="GAUT048518-RA">
    <property type="protein sequence ID" value="GAUT048518-PA"/>
    <property type="gene ID" value="GAUT048518"/>
</dbReference>
<keyword evidence="1" id="KW-0677">Repeat</keyword>
<evidence type="ECO:0000256" key="2">
    <source>
        <dbReference type="PROSITE-ProRule" id="PRU00708"/>
    </source>
</evidence>
<evidence type="ECO:0000256" key="3">
    <source>
        <dbReference type="SAM" id="Coils"/>
    </source>
</evidence>
<dbReference type="Gene3D" id="1.25.40.10">
    <property type="entry name" value="Tetratricopeptide repeat domain"/>
    <property type="match status" value="3"/>
</dbReference>
<feature type="compositionally biased region" description="Basic and acidic residues" evidence="4">
    <location>
        <begin position="1402"/>
        <end position="1417"/>
    </location>
</feature>
<feature type="repeat" description="PPR" evidence="2">
    <location>
        <begin position="175"/>
        <end position="209"/>
    </location>
</feature>
<dbReference type="STRING" id="7395.A0A1A9VUY4"/>
<dbReference type="GO" id="GO:0003730">
    <property type="term" value="F:mRNA 3'-UTR binding"/>
    <property type="evidence" value="ECO:0007669"/>
    <property type="project" value="TreeGrafter"/>
</dbReference>
<dbReference type="InterPro" id="IPR033443">
    <property type="entry name" value="PROP1-like_PPR_dom"/>
</dbReference>
<protein>
    <recommendedName>
        <fullName evidence="5">PROP1-like PPR domain-containing protein</fullName>
    </recommendedName>
</protein>
<reference evidence="6" key="1">
    <citation type="submission" date="2020-05" db="UniProtKB">
        <authorList>
            <consortium name="EnsemblMetazoa"/>
        </authorList>
    </citation>
    <scope>IDENTIFICATION</scope>
    <source>
        <strain evidence="6">TTRI</strain>
    </source>
</reference>
<proteinExistence type="predicted"/>
<feature type="compositionally biased region" description="Basic and acidic residues" evidence="4">
    <location>
        <begin position="568"/>
        <end position="577"/>
    </location>
</feature>
<keyword evidence="3" id="KW-0175">Coiled coil</keyword>
<dbReference type="Pfam" id="PF01535">
    <property type="entry name" value="PPR"/>
    <property type="match status" value="1"/>
</dbReference>
<evidence type="ECO:0000256" key="1">
    <source>
        <dbReference type="ARBA" id="ARBA00022737"/>
    </source>
</evidence>
<evidence type="ECO:0000313" key="6">
    <source>
        <dbReference type="EnsemblMetazoa" id="GAUT048518-PA"/>
    </source>
</evidence>
<feature type="coiled-coil region" evidence="3">
    <location>
        <begin position="780"/>
        <end position="807"/>
    </location>
</feature>
<feature type="repeat" description="PPR" evidence="2">
    <location>
        <begin position="983"/>
        <end position="1017"/>
    </location>
</feature>
<dbReference type="VEuPathDB" id="VectorBase:GAUT048518"/>
<dbReference type="SUPFAM" id="SSF48452">
    <property type="entry name" value="TPR-like"/>
    <property type="match status" value="1"/>
</dbReference>
<dbReference type="PROSITE" id="PS51375">
    <property type="entry name" value="PPR"/>
    <property type="match status" value="3"/>
</dbReference>
<organism evidence="6 7">
    <name type="scientific">Glossina austeni</name>
    <name type="common">Savannah tsetse fly</name>
    <dbReference type="NCBI Taxonomy" id="7395"/>
    <lineage>
        <taxon>Eukaryota</taxon>
        <taxon>Metazoa</taxon>
        <taxon>Ecdysozoa</taxon>
        <taxon>Arthropoda</taxon>
        <taxon>Hexapoda</taxon>
        <taxon>Insecta</taxon>
        <taxon>Pterygota</taxon>
        <taxon>Neoptera</taxon>
        <taxon>Endopterygota</taxon>
        <taxon>Diptera</taxon>
        <taxon>Brachycera</taxon>
        <taxon>Muscomorpha</taxon>
        <taxon>Hippoboscoidea</taxon>
        <taxon>Glossinidae</taxon>
        <taxon>Glossina</taxon>
    </lineage>
</organism>
<dbReference type="Pfam" id="PF13812">
    <property type="entry name" value="PPR_3"/>
    <property type="match status" value="1"/>
</dbReference>
<evidence type="ECO:0000259" key="5">
    <source>
        <dbReference type="Pfam" id="PF17177"/>
    </source>
</evidence>
<feature type="region of interest" description="Disordered" evidence="4">
    <location>
        <begin position="1373"/>
        <end position="1417"/>
    </location>
</feature>
<dbReference type="InterPro" id="IPR033490">
    <property type="entry name" value="LRP130"/>
</dbReference>
<sequence length="1417" mass="159804">MASILRSGKLLRHFAGVTRNLVVNTVRDTESSTLLQKLPCVLQYQQGFANGVSGNVKTDLTLDDQLRRLDKDLRRVGRISRQDLEDVLEEIRAHRSATSSQSLMVIRCCGNLVPEEMPEVRTALVQEIWKTFNSINVPMDISHYNALLRVYLENEHQFSPTDFLAELESKSLEPNRVTYQRLVARYCQQGDIDGATRILEFMRAKNLPVNEAVFNSLILGHSQANDMESAKGILGVMKQAGVELGAETYATLMCCYAKHGDLESIQSCLAECEKNEILLIDKDMLDIIYHLTVNGHGDKIDILLSKFHRSMGFNQECVNVILRLVNKGYEDVCLKLLKIMPRNNRPNGQPVDVGSFFIRQMVKVNRPIEKVLNVCNLLKEEGLNAKGLLIAAEAGLMNGTGNNALLLLQEMKKSGFPIRQHYFWPLICSSKPNEMMNILQKMQTDFNLTVNGETLRDYVIPTLKEENWDKVISLLREAGIPTGTAAAAASFVALTNHQIGKAANIMQSHQSIYNGQLFRGPLLQAFANTENYDAFVRCMRQLFESEQRRTNATGVSLPSNKEAVAATEKAEDSKESEQNLAGESGESELSGEPFYTSDVVGDLVLDVVSYYRSKSVGILENLLPKLVEEGFTISNGYAARLSEKLGSNMNPNVSQLLAKLSSGELELKPLSNTQKKRSVDTLSVEELERFIANVEAKGENSQNLKRFLLNACFRSKNLEKTLEVMKNIENENFQIGSGIYAQLIDLYVYHDRIEDALAVYQKVKAKEPNFVLDNLKTVGVAELLLKQDRFEDALNFLEKNKKEAFHEMDTNYNYTSRLWRMLNALADSGNVEKLQKVFDTLLGGNYVIPNNVLLGPLIKVHLVRDDIPKAMQAFEKICDEYKSTPWKNELARRLIQTEDATNLQKLTDLSTNIHGEINSLYDLVFSFVECGRIRQARKILETPGLRVRPHRIDTACERYKNEGMVESLEGLVEATKDLNHIDRDKIYYTLLLSYCKIDDVNKALGLWTKMQEEDVTPSDAFLLKLAKLLESKNMKIPFSVPTVKQDQNVESKTKVKAEEELPKKSQDVRSTNASKYSMFRKTLNGDDVEAMIAAKYQLSSSEPLSIHDLSRFIEQLVKVNRLTEATKCVNEMLDNKRVPLPRVFKFYLNRLASSGDLETMKKLDDQLSEEQKRNVSFDNRYCNANTAAGKTEEYLKILSDQLANAKTPEEIAKFAEKFPRGGALGMLEKHPEILPQFEKLAESYAAHKHLGPVNMLWIHFMSQGDMDRAKNVWSKYLSNAPRLMFQRVLQTAREQNDEKLAQTVVDQLRGSKISEGAIGNAYSCLIDIQCSKGNNDKALEIVKTAIKDICLENINRTALQNLKAALEAEGKKFPYTIPEKKSKAMSSSSSHSSDDDVSPTRPETRPPKPQSEKSKDS</sequence>
<dbReference type="NCBIfam" id="TIGR00756">
    <property type="entry name" value="PPR"/>
    <property type="match status" value="1"/>
</dbReference>
<dbReference type="InterPro" id="IPR002885">
    <property type="entry name" value="PPR_rpt"/>
</dbReference>
<dbReference type="InterPro" id="IPR011990">
    <property type="entry name" value="TPR-like_helical_dom_sf"/>
</dbReference>
<accession>A0A1A9VUY4</accession>
<feature type="compositionally biased region" description="Low complexity" evidence="4">
    <location>
        <begin position="582"/>
        <end position="593"/>
    </location>
</feature>
<dbReference type="GO" id="GO:0005739">
    <property type="term" value="C:mitochondrion"/>
    <property type="evidence" value="ECO:0007669"/>
    <property type="project" value="TreeGrafter"/>
</dbReference>
<feature type="domain" description="PROP1-like PPR" evidence="5">
    <location>
        <begin position="195"/>
        <end position="315"/>
    </location>
</feature>
<dbReference type="Pfam" id="PF17177">
    <property type="entry name" value="PPR_long"/>
    <property type="match status" value="1"/>
</dbReference>
<name>A0A1A9VUY4_GLOAU</name>
<dbReference type="GO" id="GO:0005634">
    <property type="term" value="C:nucleus"/>
    <property type="evidence" value="ECO:0007669"/>
    <property type="project" value="TreeGrafter"/>
</dbReference>
<feature type="repeat" description="PPR" evidence="2">
    <location>
        <begin position="210"/>
        <end position="244"/>
    </location>
</feature>
<dbReference type="PANTHER" id="PTHR46669">
    <property type="entry name" value="LEUCINE-RICH PPR MOTIF-CONTAINING PROTEIN, MITOCHONDRIAL"/>
    <property type="match status" value="1"/>
</dbReference>
<feature type="region of interest" description="Disordered" evidence="4">
    <location>
        <begin position="549"/>
        <end position="593"/>
    </location>
</feature>
<feature type="compositionally biased region" description="Polar residues" evidence="4">
    <location>
        <begin position="550"/>
        <end position="559"/>
    </location>
</feature>
<keyword evidence="7" id="KW-1185">Reference proteome</keyword>
<dbReference type="Proteomes" id="UP000078200">
    <property type="component" value="Unassembled WGS sequence"/>
</dbReference>